<gene>
    <name evidence="2" type="ORF">Tci_847540</name>
    <name evidence="3" type="ORF">Tci_880979</name>
</gene>
<evidence type="ECO:0000313" key="3">
    <source>
        <dbReference type="EMBL" id="GFD09010.1"/>
    </source>
</evidence>
<proteinExistence type="predicted"/>
<feature type="non-terminal residue" evidence="3">
    <location>
        <position position="1"/>
    </location>
</feature>
<dbReference type="AlphaFoldDB" id="A0A699TGS9"/>
<feature type="region of interest" description="Disordered" evidence="1">
    <location>
        <begin position="1"/>
        <end position="58"/>
    </location>
</feature>
<feature type="compositionally biased region" description="Basic and acidic residues" evidence="1">
    <location>
        <begin position="16"/>
        <end position="58"/>
    </location>
</feature>
<dbReference type="EMBL" id="BKCJ011052406">
    <property type="protein sequence ID" value="GFC75570.1"/>
    <property type="molecule type" value="Genomic_DNA"/>
</dbReference>
<organism evidence="3">
    <name type="scientific">Tanacetum cinerariifolium</name>
    <name type="common">Dalmatian daisy</name>
    <name type="synonym">Chrysanthemum cinerariifolium</name>
    <dbReference type="NCBI Taxonomy" id="118510"/>
    <lineage>
        <taxon>Eukaryota</taxon>
        <taxon>Viridiplantae</taxon>
        <taxon>Streptophyta</taxon>
        <taxon>Embryophyta</taxon>
        <taxon>Tracheophyta</taxon>
        <taxon>Spermatophyta</taxon>
        <taxon>Magnoliopsida</taxon>
        <taxon>eudicotyledons</taxon>
        <taxon>Gunneridae</taxon>
        <taxon>Pentapetalae</taxon>
        <taxon>asterids</taxon>
        <taxon>campanulids</taxon>
        <taxon>Asterales</taxon>
        <taxon>Asteraceae</taxon>
        <taxon>Asteroideae</taxon>
        <taxon>Anthemideae</taxon>
        <taxon>Anthemidinae</taxon>
        <taxon>Tanacetum</taxon>
    </lineage>
</organism>
<accession>A0A699TGS9</accession>
<sequence>NQWPRTWLVVSDEVTTEEKNHGEEKGDDDSPRKALLNDDIEDVKSKKVKGSNEDKKGR</sequence>
<evidence type="ECO:0000256" key="1">
    <source>
        <dbReference type="SAM" id="MobiDB-lite"/>
    </source>
</evidence>
<dbReference type="EMBL" id="BKCJ011242347">
    <property type="protein sequence ID" value="GFD09010.1"/>
    <property type="molecule type" value="Genomic_DNA"/>
</dbReference>
<name>A0A699TGS9_TANCI</name>
<comment type="caution">
    <text evidence="3">The sequence shown here is derived from an EMBL/GenBank/DDBJ whole genome shotgun (WGS) entry which is preliminary data.</text>
</comment>
<evidence type="ECO:0000313" key="2">
    <source>
        <dbReference type="EMBL" id="GFC75570.1"/>
    </source>
</evidence>
<reference evidence="3" key="1">
    <citation type="journal article" date="2019" name="Sci. Rep.">
        <title>Draft genome of Tanacetum cinerariifolium, the natural source of mosquito coil.</title>
        <authorList>
            <person name="Yamashiro T."/>
            <person name="Shiraishi A."/>
            <person name="Satake H."/>
            <person name="Nakayama K."/>
        </authorList>
    </citation>
    <scope>NUCLEOTIDE SEQUENCE</scope>
</reference>
<protein>
    <submittedName>
        <fullName evidence="3">Uncharacterized protein</fullName>
    </submittedName>
</protein>